<name>A0A384K149_BOTFB</name>
<evidence type="ECO:0000313" key="2">
    <source>
        <dbReference type="Proteomes" id="UP000001798"/>
    </source>
</evidence>
<dbReference type="AlphaFoldDB" id="A0A384K149"/>
<reference evidence="1 2" key="3">
    <citation type="journal article" date="2017" name="Mol. Plant Pathol.">
        <title>A gapless genome sequence of the fungus Botrytis cinerea.</title>
        <authorList>
            <person name="Van Kan J.A."/>
            <person name="Stassen J.H."/>
            <person name="Mosbach A."/>
            <person name="Van Der Lee T.A."/>
            <person name="Faino L."/>
            <person name="Farmer A.D."/>
            <person name="Papasotiriou D.G."/>
            <person name="Zhou S."/>
            <person name="Seidl M.F."/>
            <person name="Cottam E."/>
            <person name="Edel D."/>
            <person name="Hahn M."/>
            <person name="Schwartz D.C."/>
            <person name="Dietrich R.A."/>
            <person name="Widdison S."/>
            <person name="Scalliet G."/>
        </authorList>
    </citation>
    <scope>NUCLEOTIDE SEQUENCE [LARGE SCALE GENOMIC DNA]</scope>
    <source>
        <strain evidence="1 2">B05.10</strain>
    </source>
</reference>
<dbReference type="GeneID" id="5436949"/>
<sequence>MDRFKKQLAQLQLRRKPCIHKRDALENSSFEKVPNELLQQIVRNLDSPSAALFSVSCRTIYLIIGPKYILNLTRHENFLFLNILKYDIKNMTLNGCCAVSCALQRLSPGKRTSGVLRSLQKLSVDCGKVSNASYRMNEMAASYLARDLHRFTCFFATYPGKDFPWCMERDTFGHSMREGSKSGGFQEEQFSCVRKKDSTIVRQHRIIKGMCQAVVRLRVDICAHLQCYSDSMHIRPRICPTSQDRLRKMTQEYPERSWGLYWKKVQEEEREIEYCVECQTEFSIYYVHVRDCIPNQHCRMELTITTWKEIGPRLTTKTWKEHFPEPQGFVPITIPQIHSRRRRMADSFTSLAVLNLLPFV</sequence>
<dbReference type="KEGG" id="bfu:BCIN_13g03920"/>
<evidence type="ECO:0000313" key="1">
    <source>
        <dbReference type="EMBL" id="ATZ56555.1"/>
    </source>
</evidence>
<evidence type="ECO:0008006" key="3">
    <source>
        <dbReference type="Google" id="ProtNLM"/>
    </source>
</evidence>
<protein>
    <recommendedName>
        <fullName evidence="3">F-box domain-containing protein</fullName>
    </recommendedName>
</protein>
<dbReference type="Proteomes" id="UP000001798">
    <property type="component" value="Chromosome 13"/>
</dbReference>
<proteinExistence type="predicted"/>
<accession>A0A384K149</accession>
<reference evidence="1 2" key="1">
    <citation type="journal article" date="2011" name="PLoS Genet.">
        <title>Genomic analysis of the necrotrophic fungal pathogens Sclerotinia sclerotiorum and Botrytis cinerea.</title>
        <authorList>
            <person name="Amselem J."/>
            <person name="Cuomo C.A."/>
            <person name="van Kan J.A."/>
            <person name="Viaud M."/>
            <person name="Benito E.P."/>
            <person name="Couloux A."/>
            <person name="Coutinho P.M."/>
            <person name="de Vries R.P."/>
            <person name="Dyer P.S."/>
            <person name="Fillinger S."/>
            <person name="Fournier E."/>
            <person name="Gout L."/>
            <person name="Hahn M."/>
            <person name="Kohn L."/>
            <person name="Lapalu N."/>
            <person name="Plummer K.M."/>
            <person name="Pradier J.M."/>
            <person name="Quevillon E."/>
            <person name="Sharon A."/>
            <person name="Simon A."/>
            <person name="ten Have A."/>
            <person name="Tudzynski B."/>
            <person name="Tudzynski P."/>
            <person name="Wincker P."/>
            <person name="Andrew M."/>
            <person name="Anthouard V."/>
            <person name="Beever R.E."/>
            <person name="Beffa R."/>
            <person name="Benoit I."/>
            <person name="Bouzid O."/>
            <person name="Brault B."/>
            <person name="Chen Z."/>
            <person name="Choquer M."/>
            <person name="Collemare J."/>
            <person name="Cotton P."/>
            <person name="Danchin E.G."/>
            <person name="Da Silva C."/>
            <person name="Gautier A."/>
            <person name="Giraud C."/>
            <person name="Giraud T."/>
            <person name="Gonzalez C."/>
            <person name="Grossetete S."/>
            <person name="Guldener U."/>
            <person name="Henrissat B."/>
            <person name="Howlett B.J."/>
            <person name="Kodira C."/>
            <person name="Kretschmer M."/>
            <person name="Lappartient A."/>
            <person name="Leroch M."/>
            <person name="Levis C."/>
            <person name="Mauceli E."/>
            <person name="Neuveglise C."/>
            <person name="Oeser B."/>
            <person name="Pearson M."/>
            <person name="Poulain J."/>
            <person name="Poussereau N."/>
            <person name="Quesneville H."/>
            <person name="Rascle C."/>
            <person name="Schumacher J."/>
            <person name="Segurens B."/>
            <person name="Sexton A."/>
            <person name="Silva E."/>
            <person name="Sirven C."/>
            <person name="Soanes D.M."/>
            <person name="Talbot N.J."/>
            <person name="Templeton M."/>
            <person name="Yandava C."/>
            <person name="Yarden O."/>
            <person name="Zeng Q."/>
            <person name="Rollins J.A."/>
            <person name="Lebrun M.H."/>
            <person name="Dickman M."/>
        </authorList>
    </citation>
    <scope>NUCLEOTIDE SEQUENCE [LARGE SCALE GENOMIC DNA]</scope>
    <source>
        <strain evidence="1 2">B05.10</strain>
    </source>
</reference>
<keyword evidence="2" id="KW-1185">Reference proteome</keyword>
<organism evidence="1 2">
    <name type="scientific">Botryotinia fuckeliana (strain B05.10)</name>
    <name type="common">Noble rot fungus</name>
    <name type="synonym">Botrytis cinerea</name>
    <dbReference type="NCBI Taxonomy" id="332648"/>
    <lineage>
        <taxon>Eukaryota</taxon>
        <taxon>Fungi</taxon>
        <taxon>Dikarya</taxon>
        <taxon>Ascomycota</taxon>
        <taxon>Pezizomycotina</taxon>
        <taxon>Leotiomycetes</taxon>
        <taxon>Helotiales</taxon>
        <taxon>Sclerotiniaceae</taxon>
        <taxon>Botrytis</taxon>
    </lineage>
</organism>
<dbReference type="RefSeq" id="XP_001556372.1">
    <property type="nucleotide sequence ID" value="XM_001556322.2"/>
</dbReference>
<dbReference type="OrthoDB" id="3766406at2759"/>
<dbReference type="EMBL" id="CP009817">
    <property type="protein sequence ID" value="ATZ56555.1"/>
    <property type="molecule type" value="Genomic_DNA"/>
</dbReference>
<gene>
    <name evidence="1" type="ORF">BCIN_13g03920</name>
</gene>
<dbReference type="VEuPathDB" id="FungiDB:Bcin13g03920"/>
<reference evidence="1 2" key="2">
    <citation type="journal article" date="2012" name="Eukaryot. Cell">
        <title>Genome update of Botrytis cinerea strains B05.10 and T4.</title>
        <authorList>
            <person name="Staats M."/>
            <person name="van Kan J.A."/>
        </authorList>
    </citation>
    <scope>NUCLEOTIDE SEQUENCE [LARGE SCALE GENOMIC DNA]</scope>
    <source>
        <strain evidence="1 2">B05.10</strain>
    </source>
</reference>